<dbReference type="Pfam" id="PF14111">
    <property type="entry name" value="DUF4283"/>
    <property type="match status" value="1"/>
</dbReference>
<evidence type="ECO:0000313" key="4">
    <source>
        <dbReference type="EMBL" id="KAK1651242.1"/>
    </source>
</evidence>
<feature type="region of interest" description="Disordered" evidence="1">
    <location>
        <begin position="86"/>
        <end position="134"/>
    </location>
</feature>
<accession>A0AAD8WEJ2</accession>
<evidence type="ECO:0008006" key="6">
    <source>
        <dbReference type="Google" id="ProtNLM"/>
    </source>
</evidence>
<feature type="region of interest" description="Disordered" evidence="1">
    <location>
        <begin position="1"/>
        <end position="44"/>
    </location>
</feature>
<protein>
    <recommendedName>
        <fullName evidence="6">CCHC-type domain-containing protein</fullName>
    </recommendedName>
</protein>
<proteinExistence type="predicted"/>
<dbReference type="Pfam" id="PF14392">
    <property type="entry name" value="zf-CCHC_4"/>
    <property type="match status" value="1"/>
</dbReference>
<feature type="region of interest" description="Disordered" evidence="1">
    <location>
        <begin position="578"/>
        <end position="604"/>
    </location>
</feature>
<evidence type="ECO:0000256" key="1">
    <source>
        <dbReference type="SAM" id="MobiDB-lite"/>
    </source>
</evidence>
<comment type="caution">
    <text evidence="4">The sequence shown here is derived from an EMBL/GenBank/DDBJ whole genome shotgun (WGS) entry which is preliminary data.</text>
</comment>
<gene>
    <name evidence="4" type="ORF">QYE76_069047</name>
</gene>
<organism evidence="4 5">
    <name type="scientific">Lolium multiflorum</name>
    <name type="common">Italian ryegrass</name>
    <name type="synonym">Lolium perenne subsp. multiflorum</name>
    <dbReference type="NCBI Taxonomy" id="4521"/>
    <lineage>
        <taxon>Eukaryota</taxon>
        <taxon>Viridiplantae</taxon>
        <taxon>Streptophyta</taxon>
        <taxon>Embryophyta</taxon>
        <taxon>Tracheophyta</taxon>
        <taxon>Spermatophyta</taxon>
        <taxon>Magnoliopsida</taxon>
        <taxon>Liliopsida</taxon>
        <taxon>Poales</taxon>
        <taxon>Poaceae</taxon>
        <taxon>BOP clade</taxon>
        <taxon>Pooideae</taxon>
        <taxon>Poodae</taxon>
        <taxon>Poeae</taxon>
        <taxon>Poeae Chloroplast Group 2 (Poeae type)</taxon>
        <taxon>Loliodinae</taxon>
        <taxon>Loliinae</taxon>
        <taxon>Lolium</taxon>
    </lineage>
</organism>
<dbReference type="InterPro" id="IPR025836">
    <property type="entry name" value="Zn_knuckle_CX2CX4HX4C"/>
</dbReference>
<dbReference type="InterPro" id="IPR025558">
    <property type="entry name" value="DUF4283"/>
</dbReference>
<dbReference type="AlphaFoldDB" id="A0AAD8WEJ2"/>
<sequence>MSLRGNQVSEVKGKSKSVTERSPGDLRPVAAVGEKESPAGLRSFSGVGAKKISGASVVFNNPVFAFDPGSDQSLACDRAMDSASNWGDHGGAAEAPSRPKLLVGDSSGAARDRRRGSEVGREAPEVGNWHTAEKEGLRDLDGIVEGVVDMEDDEVLVLEDEEEEDPPEVQQRWRLLGRYISQRKPDIDDMTTHFNSKVWRLMTGVNFAPMGKNWFKITLFSEGDFNFVSQGGPWIYRGYPLLVAKVQGDLRPSETELNTVPLWVQVYDMPWRRQKKGTAMQIGNRLGKYLTADLDADGNSPYDFLMVRVDIPIDQRLKQSITTQVKGKDVTDTYVLRYERVPYFCFWCGFIGHDDTECEKKRVGVPSLEYDSRLRCSPVRKFERRQAYGPPQKQAHVKKGLNFSSSDENSATLGVPMDRRRNSNVVRHTGNHIPSRIDAWDGFEEREKEGSVEVDNELAQKINHFNLPLVCVGDDSRRVRSYKKPAVRPGRGWGASATARQGFTAVGSGPDIIENTLPIAMYPAFPSASYLAGLGSEEMIPPLRGLGSFVFSAGDTLMSDADSILGKRGSLQQECESVDRSKASEEEGTCTLEGSQKKGRTDTQVDGFGGVSDVLEATSLGAAGLLTGSHDAARQGQ</sequence>
<evidence type="ECO:0000259" key="3">
    <source>
        <dbReference type="Pfam" id="PF14392"/>
    </source>
</evidence>
<feature type="region of interest" description="Disordered" evidence="1">
    <location>
        <begin position="387"/>
        <end position="415"/>
    </location>
</feature>
<dbReference type="Proteomes" id="UP001231189">
    <property type="component" value="Unassembled WGS sequence"/>
</dbReference>
<evidence type="ECO:0000313" key="5">
    <source>
        <dbReference type="Proteomes" id="UP001231189"/>
    </source>
</evidence>
<feature type="domain" description="Zinc knuckle CX2CX4HX4C" evidence="3">
    <location>
        <begin position="337"/>
        <end position="360"/>
    </location>
</feature>
<evidence type="ECO:0000259" key="2">
    <source>
        <dbReference type="Pfam" id="PF14111"/>
    </source>
</evidence>
<reference evidence="4" key="1">
    <citation type="submission" date="2023-07" db="EMBL/GenBank/DDBJ databases">
        <title>A chromosome-level genome assembly of Lolium multiflorum.</title>
        <authorList>
            <person name="Chen Y."/>
            <person name="Copetti D."/>
            <person name="Kolliker R."/>
            <person name="Studer B."/>
        </authorList>
    </citation>
    <scope>NUCLEOTIDE SEQUENCE</scope>
    <source>
        <strain evidence="4">02402/16</strain>
        <tissue evidence="4">Leaf</tissue>
    </source>
</reference>
<name>A0AAD8WEJ2_LOLMU</name>
<feature type="compositionally biased region" description="Polar residues" evidence="1">
    <location>
        <begin position="402"/>
        <end position="412"/>
    </location>
</feature>
<dbReference type="InterPro" id="IPR040256">
    <property type="entry name" value="At4g02000-like"/>
</dbReference>
<feature type="compositionally biased region" description="Basic and acidic residues" evidence="1">
    <location>
        <begin position="11"/>
        <end position="24"/>
    </location>
</feature>
<dbReference type="PANTHER" id="PTHR31286:SF167">
    <property type="entry name" value="OS09G0268800 PROTEIN"/>
    <property type="match status" value="1"/>
</dbReference>
<feature type="domain" description="DUF4283" evidence="2">
    <location>
        <begin position="172"/>
        <end position="249"/>
    </location>
</feature>
<dbReference type="EMBL" id="JAUUTY010000004">
    <property type="protein sequence ID" value="KAK1651242.1"/>
    <property type="molecule type" value="Genomic_DNA"/>
</dbReference>
<feature type="compositionally biased region" description="Basic and acidic residues" evidence="1">
    <location>
        <begin position="115"/>
        <end position="124"/>
    </location>
</feature>
<dbReference type="PANTHER" id="PTHR31286">
    <property type="entry name" value="GLYCINE-RICH CELL WALL STRUCTURAL PROTEIN 1.8-LIKE"/>
    <property type="match status" value="1"/>
</dbReference>
<keyword evidence="5" id="KW-1185">Reference proteome</keyword>